<comment type="caution">
    <text evidence="9">The sequence shown here is derived from an EMBL/GenBank/DDBJ whole genome shotgun (WGS) entry which is preliminary data.</text>
</comment>
<dbReference type="GO" id="GO:0006508">
    <property type="term" value="P:proteolysis"/>
    <property type="evidence" value="ECO:0007669"/>
    <property type="project" value="UniProtKB-KW"/>
</dbReference>
<feature type="compositionally biased region" description="Pro residues" evidence="6">
    <location>
        <begin position="524"/>
        <end position="535"/>
    </location>
</feature>
<dbReference type="Pfam" id="PF03572">
    <property type="entry name" value="Peptidase_S41"/>
    <property type="match status" value="1"/>
</dbReference>
<accession>A0ABP8GI01</accession>
<organism evidence="9 10">
    <name type="scientific">Pigmentiphaga soli</name>
    <dbReference type="NCBI Taxonomy" id="1007095"/>
    <lineage>
        <taxon>Bacteria</taxon>
        <taxon>Pseudomonadati</taxon>
        <taxon>Pseudomonadota</taxon>
        <taxon>Betaproteobacteria</taxon>
        <taxon>Burkholderiales</taxon>
        <taxon>Alcaligenaceae</taxon>
        <taxon>Pigmentiphaga</taxon>
    </lineage>
</organism>
<dbReference type="SUPFAM" id="SSF52096">
    <property type="entry name" value="ClpP/crotonase"/>
    <property type="match status" value="1"/>
</dbReference>
<dbReference type="InterPro" id="IPR001478">
    <property type="entry name" value="PDZ"/>
</dbReference>
<feature type="compositionally biased region" description="Basic and acidic residues" evidence="6">
    <location>
        <begin position="426"/>
        <end position="438"/>
    </location>
</feature>
<evidence type="ECO:0000256" key="3">
    <source>
        <dbReference type="ARBA" id="ARBA00022801"/>
    </source>
</evidence>
<keyword evidence="2 5" id="KW-0645">Protease</keyword>
<keyword evidence="3 5" id="KW-0378">Hydrolase</keyword>
<dbReference type="InterPro" id="IPR041489">
    <property type="entry name" value="PDZ_6"/>
</dbReference>
<dbReference type="Pfam" id="PF17820">
    <property type="entry name" value="PDZ_6"/>
    <property type="match status" value="1"/>
</dbReference>
<dbReference type="InterPro" id="IPR055210">
    <property type="entry name" value="CtpA/B_N"/>
</dbReference>
<keyword evidence="4 5" id="KW-0720">Serine protease</keyword>
<keyword evidence="7" id="KW-0812">Transmembrane</keyword>
<keyword evidence="7" id="KW-0472">Membrane</keyword>
<evidence type="ECO:0000259" key="8">
    <source>
        <dbReference type="PROSITE" id="PS50106"/>
    </source>
</evidence>
<evidence type="ECO:0000256" key="4">
    <source>
        <dbReference type="ARBA" id="ARBA00022825"/>
    </source>
</evidence>
<reference evidence="10" key="1">
    <citation type="journal article" date="2019" name="Int. J. Syst. Evol. Microbiol.">
        <title>The Global Catalogue of Microorganisms (GCM) 10K type strain sequencing project: providing services to taxonomists for standard genome sequencing and annotation.</title>
        <authorList>
            <consortium name="The Broad Institute Genomics Platform"/>
            <consortium name="The Broad Institute Genome Sequencing Center for Infectious Disease"/>
            <person name="Wu L."/>
            <person name="Ma J."/>
        </authorList>
    </citation>
    <scope>NUCLEOTIDE SEQUENCE [LARGE SCALE GENOMIC DNA]</scope>
    <source>
        <strain evidence="10">JCM 17666</strain>
    </source>
</reference>
<dbReference type="CDD" id="cd07560">
    <property type="entry name" value="Peptidase_S41_CPP"/>
    <property type="match status" value="1"/>
</dbReference>
<evidence type="ECO:0000256" key="2">
    <source>
        <dbReference type="ARBA" id="ARBA00022670"/>
    </source>
</evidence>
<sequence>MDLYENPQAAMDVQSAHRTVAPEEYMGSSKSKFRSVGLVGMGVIAGILVSVGLTAVAQRETRGPLPLEELRQFSMVFDTIKKHYVEPVDDKTLIDGAIAGMLSDLDPHSAYLDPDAYREMQTATQGEFGGLGIEVGTEDGFVKVISPIEDTPAARAGVKAGDLIVKIDDKSTKGLLLNDAVKLMRGKPKTSIVLTLVRKDVEKPLVLTIQRDIIKVQSVRSKMLESGTGYVRIAQFQEQTGADLVTHLERLGKNGAPKSLILDLRNDPGGLLHSAIGVASAFLPPDTLVVSTKGRTPDAQRTYETVPADYLRGRDDYIKRLPAWARTVPLVVLVNAGSASASEIVAGALQDQKRAKVLGTQTFGKGSVQVILPISRDSAIKLTTSRYYTPSGNSIQAQGIVPDYSVTETATGDLFERPREADLAKHLSNDRDPNHEIKSAPLDPAKAAEQRAIKPIELGGPDDFQLQQALNLLEGKPVQLAKAEDVAKAAAEVAERNKTPAQKAEEAKPAPVAPTTPPDKAVPAPAPAPAPSPAQ</sequence>
<dbReference type="InterPro" id="IPR029045">
    <property type="entry name" value="ClpP/crotonase-like_dom_sf"/>
</dbReference>
<dbReference type="SMART" id="SM00245">
    <property type="entry name" value="TSPc"/>
    <property type="match status" value="1"/>
</dbReference>
<dbReference type="SUPFAM" id="SSF50156">
    <property type="entry name" value="PDZ domain-like"/>
    <property type="match status" value="1"/>
</dbReference>
<protein>
    <submittedName>
        <fullName evidence="9">Protease CptA</fullName>
    </submittedName>
</protein>
<dbReference type="Gene3D" id="2.30.42.10">
    <property type="match status" value="1"/>
</dbReference>
<evidence type="ECO:0000256" key="6">
    <source>
        <dbReference type="SAM" id="MobiDB-lite"/>
    </source>
</evidence>
<evidence type="ECO:0000256" key="7">
    <source>
        <dbReference type="SAM" id="Phobius"/>
    </source>
</evidence>
<dbReference type="InterPro" id="IPR004447">
    <property type="entry name" value="Peptidase_S41A"/>
</dbReference>
<feature type="domain" description="PDZ" evidence="8">
    <location>
        <begin position="117"/>
        <end position="199"/>
    </location>
</feature>
<comment type="similarity">
    <text evidence="1 5">Belongs to the peptidase S41A family.</text>
</comment>
<evidence type="ECO:0000313" key="9">
    <source>
        <dbReference type="EMBL" id="GAA4324709.1"/>
    </source>
</evidence>
<feature type="transmembrane region" description="Helical" evidence="7">
    <location>
        <begin position="36"/>
        <end position="57"/>
    </location>
</feature>
<feature type="region of interest" description="Disordered" evidence="6">
    <location>
        <begin position="490"/>
        <end position="535"/>
    </location>
</feature>
<keyword evidence="10" id="KW-1185">Reference proteome</keyword>
<dbReference type="NCBIfam" id="TIGR00225">
    <property type="entry name" value="prc"/>
    <property type="match status" value="1"/>
</dbReference>
<gene>
    <name evidence="9" type="primary">cptA</name>
    <name evidence="9" type="ORF">GCM10023144_06470</name>
</gene>
<evidence type="ECO:0000313" key="10">
    <source>
        <dbReference type="Proteomes" id="UP001501671"/>
    </source>
</evidence>
<evidence type="ECO:0000256" key="5">
    <source>
        <dbReference type="RuleBase" id="RU004404"/>
    </source>
</evidence>
<feature type="compositionally biased region" description="Basic and acidic residues" evidence="6">
    <location>
        <begin position="490"/>
        <end position="508"/>
    </location>
</feature>
<dbReference type="InterPro" id="IPR005151">
    <property type="entry name" value="Tail-specific_protease"/>
</dbReference>
<dbReference type="PROSITE" id="PS50106">
    <property type="entry name" value="PDZ"/>
    <property type="match status" value="1"/>
</dbReference>
<proteinExistence type="inferred from homology"/>
<evidence type="ECO:0000256" key="1">
    <source>
        <dbReference type="ARBA" id="ARBA00009179"/>
    </source>
</evidence>
<dbReference type="Pfam" id="PF22694">
    <property type="entry name" value="CtpB_N-like"/>
    <property type="match status" value="1"/>
</dbReference>
<dbReference type="GO" id="GO:0008233">
    <property type="term" value="F:peptidase activity"/>
    <property type="evidence" value="ECO:0007669"/>
    <property type="project" value="UniProtKB-KW"/>
</dbReference>
<dbReference type="Proteomes" id="UP001501671">
    <property type="component" value="Unassembled WGS sequence"/>
</dbReference>
<keyword evidence="7" id="KW-1133">Transmembrane helix</keyword>
<dbReference type="Gene3D" id="3.90.226.10">
    <property type="entry name" value="2-enoyl-CoA Hydratase, Chain A, domain 1"/>
    <property type="match status" value="1"/>
</dbReference>
<dbReference type="PANTHER" id="PTHR32060">
    <property type="entry name" value="TAIL-SPECIFIC PROTEASE"/>
    <property type="match status" value="1"/>
</dbReference>
<name>A0ABP8GI01_9BURK</name>
<dbReference type="Gene3D" id="3.30.750.44">
    <property type="match status" value="1"/>
</dbReference>
<dbReference type="InterPro" id="IPR036034">
    <property type="entry name" value="PDZ_sf"/>
</dbReference>
<feature type="region of interest" description="Disordered" evidence="6">
    <location>
        <begin position="426"/>
        <end position="448"/>
    </location>
</feature>
<dbReference type="PANTHER" id="PTHR32060:SF30">
    <property type="entry name" value="CARBOXY-TERMINAL PROCESSING PROTEASE CTPA"/>
    <property type="match status" value="1"/>
</dbReference>
<dbReference type="EMBL" id="BAABFO010000002">
    <property type="protein sequence ID" value="GAA4324709.1"/>
    <property type="molecule type" value="Genomic_DNA"/>
</dbReference>
<dbReference type="SMART" id="SM00228">
    <property type="entry name" value="PDZ"/>
    <property type="match status" value="1"/>
</dbReference>
<dbReference type="CDD" id="cd06782">
    <property type="entry name" value="cpPDZ_CPP-like"/>
    <property type="match status" value="1"/>
</dbReference>